<evidence type="ECO:0000313" key="3">
    <source>
        <dbReference type="EnsemblMetazoa" id="Aqu2.1.02948_001"/>
    </source>
</evidence>
<keyword evidence="2" id="KW-1133">Transmembrane helix</keyword>
<keyword evidence="2" id="KW-0472">Membrane</keyword>
<keyword evidence="2" id="KW-0812">Transmembrane</keyword>
<reference evidence="3" key="1">
    <citation type="submission" date="2017-05" db="UniProtKB">
        <authorList>
            <consortium name="EnsemblMetazoa"/>
        </authorList>
    </citation>
    <scope>IDENTIFICATION</scope>
</reference>
<accession>A0A1X7SLP4</accession>
<feature type="transmembrane region" description="Helical" evidence="2">
    <location>
        <begin position="6"/>
        <end position="31"/>
    </location>
</feature>
<sequence length="115" mass="12744">QSQIIVIILGVLLGLTTLAVLILSLAMIIILRKKGKERSNKSIPHHTSETYEIPVTTKENPTYEMINNEMPSTNTNEYSNYTSLSVGTTDNSTVYDAPETKPQVSSHPNKVGHFK</sequence>
<feature type="region of interest" description="Disordered" evidence="1">
    <location>
        <begin position="89"/>
        <end position="115"/>
    </location>
</feature>
<name>A0A1X7SLP4_AMPQE</name>
<proteinExistence type="predicted"/>
<protein>
    <submittedName>
        <fullName evidence="3">Uncharacterized protein</fullName>
    </submittedName>
</protein>
<dbReference type="InParanoid" id="A0A1X7SLP4"/>
<organism evidence="3">
    <name type="scientific">Amphimedon queenslandica</name>
    <name type="common">Sponge</name>
    <dbReference type="NCBI Taxonomy" id="400682"/>
    <lineage>
        <taxon>Eukaryota</taxon>
        <taxon>Metazoa</taxon>
        <taxon>Porifera</taxon>
        <taxon>Demospongiae</taxon>
        <taxon>Heteroscleromorpha</taxon>
        <taxon>Haplosclerida</taxon>
        <taxon>Niphatidae</taxon>
        <taxon>Amphimedon</taxon>
    </lineage>
</organism>
<evidence type="ECO:0000256" key="2">
    <source>
        <dbReference type="SAM" id="Phobius"/>
    </source>
</evidence>
<dbReference type="EnsemblMetazoa" id="Aqu2.1.02948_001">
    <property type="protein sequence ID" value="Aqu2.1.02948_001"/>
    <property type="gene ID" value="Aqu2.1.02948"/>
</dbReference>
<dbReference type="AlphaFoldDB" id="A0A1X7SLP4"/>
<evidence type="ECO:0000256" key="1">
    <source>
        <dbReference type="SAM" id="MobiDB-lite"/>
    </source>
</evidence>
<feature type="region of interest" description="Disordered" evidence="1">
    <location>
        <begin position="35"/>
        <end position="56"/>
    </location>
</feature>